<evidence type="ECO:0008006" key="3">
    <source>
        <dbReference type="Google" id="ProtNLM"/>
    </source>
</evidence>
<dbReference type="PANTHER" id="PTHR33332">
    <property type="entry name" value="REVERSE TRANSCRIPTASE DOMAIN-CONTAINING PROTEIN"/>
    <property type="match status" value="1"/>
</dbReference>
<reference evidence="2" key="2">
    <citation type="submission" date="2017-12" db="EMBL/GenBank/DDBJ databases">
        <title>Genome sequence of the Bar-tailed Godwit (Limosa lapponica baueri).</title>
        <authorList>
            <person name="Lima N.C.B."/>
            <person name="Parody-Merino A.M."/>
            <person name="Battley P.F."/>
            <person name="Fidler A.E."/>
            <person name="Prosdocimi F."/>
        </authorList>
    </citation>
    <scope>NUCLEOTIDE SEQUENCE [LARGE SCALE GENOMIC DNA]</scope>
</reference>
<gene>
    <name evidence="1" type="ORF">llap_10476</name>
</gene>
<dbReference type="EMBL" id="KZ506538">
    <property type="protein sequence ID" value="PKU39224.1"/>
    <property type="molecule type" value="Genomic_DNA"/>
</dbReference>
<proteinExistence type="predicted"/>
<name>A0A2I0TZH6_LIMLA</name>
<reference evidence="2" key="1">
    <citation type="submission" date="2017-11" db="EMBL/GenBank/DDBJ databases">
        <authorList>
            <person name="Lima N.C."/>
            <person name="Parody-Merino A.M."/>
            <person name="Battley P.F."/>
            <person name="Fidler A.E."/>
            <person name="Prosdocimi F."/>
        </authorList>
    </citation>
    <scope>NUCLEOTIDE SEQUENCE [LARGE SCALE GENOMIC DNA]</scope>
</reference>
<evidence type="ECO:0000313" key="1">
    <source>
        <dbReference type="EMBL" id="PKU39224.1"/>
    </source>
</evidence>
<accession>A0A2I0TZH6</accession>
<dbReference type="AlphaFoldDB" id="A0A2I0TZH6"/>
<protein>
    <recommendedName>
        <fullName evidence="3">Rna-directed dna polymerase from mobile element jockey-like</fullName>
    </recommendedName>
</protein>
<dbReference type="OrthoDB" id="416454at2759"/>
<keyword evidence="2" id="KW-1185">Reference proteome</keyword>
<evidence type="ECO:0000313" key="2">
    <source>
        <dbReference type="Proteomes" id="UP000233556"/>
    </source>
</evidence>
<organism evidence="1 2">
    <name type="scientific">Limosa lapponica baueri</name>
    <dbReference type="NCBI Taxonomy" id="1758121"/>
    <lineage>
        <taxon>Eukaryota</taxon>
        <taxon>Metazoa</taxon>
        <taxon>Chordata</taxon>
        <taxon>Craniata</taxon>
        <taxon>Vertebrata</taxon>
        <taxon>Euteleostomi</taxon>
        <taxon>Archelosauria</taxon>
        <taxon>Archosauria</taxon>
        <taxon>Dinosauria</taxon>
        <taxon>Saurischia</taxon>
        <taxon>Theropoda</taxon>
        <taxon>Coelurosauria</taxon>
        <taxon>Aves</taxon>
        <taxon>Neognathae</taxon>
        <taxon>Neoaves</taxon>
        <taxon>Charadriiformes</taxon>
        <taxon>Scolopacidae</taxon>
        <taxon>Limosa</taxon>
    </lineage>
</organism>
<dbReference type="Proteomes" id="UP000233556">
    <property type="component" value="Unassembled WGS sequence"/>
</dbReference>
<sequence>MSNLDAVVECTISKFADDTKLGSAVDLPEELEVLQRDLDRVEHWAIINGMKLKKSKCQILHLGQSNARHKYKPGEEWLESSPAERHLGVLIDSRLNRSEQRALAAEKANHILGCIRHSVTSQSKEVIIPLYSVLVQPHLEYSVQFWTLQFKKAMKVLECVPEEGNKASERAGKSVLWGLAKDFGFV</sequence>